<dbReference type="InterPro" id="IPR014729">
    <property type="entry name" value="Rossmann-like_a/b/a_fold"/>
</dbReference>
<sequence>MQLTLGERLGAALKTLPALPDAVAVSGGGDSLALLHLLHDLGHQPAVVTVDHGLRPGSAAEARAVADAAAALGLPHTTLTWQGWDGSGNLQDHARRARRDLVSRWAVSRGLQAVALGHTRDDQAETVLMRLARGAGVDGLSAMRPATRAQGVLWLRPLLDVGREELRLYLRQRGVVWSEDPSNENLRFDRVRMRKAMEMLAPLGITAHGLAATAARMAEAREALDAAVDAAAAQVTVEHGDLVIERAAFFRLPSEIRRRLLVRMLHWIVPSAYPPRSRSLDMALGAVAGSRRHTIHGCLLSAGRSLRVGREPASVAGLSCPVNEVWDGRWRLSGPAVPGHEIRALGETGLRQLPERSGEGQPRSRLLASPAVWAGDRLVAAPLAGFNPAWRAELARGCDHHDRWPLSD</sequence>
<organism evidence="8 9">
    <name type="scientific">Halodurantibacterium flavum</name>
    <dbReference type="NCBI Taxonomy" id="1382802"/>
    <lineage>
        <taxon>Bacteria</taxon>
        <taxon>Pseudomonadati</taxon>
        <taxon>Pseudomonadota</taxon>
        <taxon>Alphaproteobacteria</taxon>
        <taxon>Rhodobacterales</taxon>
        <taxon>Paracoccaceae</taxon>
        <taxon>Halodurantibacterium</taxon>
    </lineage>
</organism>
<evidence type="ECO:0000256" key="2">
    <source>
        <dbReference type="ARBA" id="ARBA00022694"/>
    </source>
</evidence>
<keyword evidence="3 6" id="KW-0547">Nucleotide-binding</keyword>
<evidence type="ECO:0000313" key="9">
    <source>
        <dbReference type="Proteomes" id="UP001597353"/>
    </source>
</evidence>
<reference evidence="9" key="1">
    <citation type="journal article" date="2019" name="Int. J. Syst. Evol. Microbiol.">
        <title>The Global Catalogue of Microorganisms (GCM) 10K type strain sequencing project: providing services to taxonomists for standard genome sequencing and annotation.</title>
        <authorList>
            <consortium name="The Broad Institute Genomics Platform"/>
            <consortium name="The Broad Institute Genome Sequencing Center for Infectious Disease"/>
            <person name="Wu L."/>
            <person name="Ma J."/>
        </authorList>
    </citation>
    <scope>NUCLEOTIDE SEQUENCE [LARGE SCALE GENOMIC DNA]</scope>
    <source>
        <strain evidence="9">CGMCC 4.7242</strain>
    </source>
</reference>
<dbReference type="Proteomes" id="UP001597353">
    <property type="component" value="Unassembled WGS sequence"/>
</dbReference>
<dbReference type="InterPro" id="IPR012094">
    <property type="entry name" value="tRNA_Ile_lys_synt"/>
</dbReference>
<dbReference type="RefSeq" id="WP_390262473.1">
    <property type="nucleotide sequence ID" value="NZ_JBHUGH010000010.1"/>
</dbReference>
<keyword evidence="2 6" id="KW-0819">tRNA processing</keyword>
<dbReference type="InterPro" id="IPR012795">
    <property type="entry name" value="tRNA_Ile_lys_synt_N"/>
</dbReference>
<comment type="subcellular location">
    <subcellularLocation>
        <location evidence="6">Cytoplasm</location>
    </subcellularLocation>
</comment>
<comment type="caution">
    <text evidence="8">The sequence shown here is derived from an EMBL/GenBank/DDBJ whole genome shotgun (WGS) entry which is preliminary data.</text>
</comment>
<dbReference type="GO" id="GO:0032267">
    <property type="term" value="F:tRNA(Ile)-lysidine synthase activity"/>
    <property type="evidence" value="ECO:0007669"/>
    <property type="project" value="UniProtKB-EC"/>
</dbReference>
<feature type="domain" description="tRNA(Ile)-lysidine/2-thiocytidine synthase N-terminal" evidence="7">
    <location>
        <begin position="22"/>
        <end position="195"/>
    </location>
</feature>
<feature type="binding site" evidence="6">
    <location>
        <begin position="26"/>
        <end position="31"/>
    </location>
    <ligand>
        <name>ATP</name>
        <dbReference type="ChEBI" id="CHEBI:30616"/>
    </ligand>
</feature>
<dbReference type="EMBL" id="JBHUGH010000010">
    <property type="protein sequence ID" value="MFD1913125.1"/>
    <property type="molecule type" value="Genomic_DNA"/>
</dbReference>
<evidence type="ECO:0000256" key="3">
    <source>
        <dbReference type="ARBA" id="ARBA00022741"/>
    </source>
</evidence>
<dbReference type="EC" id="6.3.4.19" evidence="6"/>
<keyword evidence="9" id="KW-1185">Reference proteome</keyword>
<dbReference type="NCBIfam" id="TIGR02432">
    <property type="entry name" value="lysidine_TilS_N"/>
    <property type="match status" value="1"/>
</dbReference>
<dbReference type="InterPro" id="IPR011063">
    <property type="entry name" value="TilS/TtcA_N"/>
</dbReference>
<dbReference type="PANTHER" id="PTHR43033">
    <property type="entry name" value="TRNA(ILE)-LYSIDINE SYNTHASE-RELATED"/>
    <property type="match status" value="1"/>
</dbReference>
<evidence type="ECO:0000256" key="6">
    <source>
        <dbReference type="HAMAP-Rule" id="MF_01161"/>
    </source>
</evidence>
<comment type="domain">
    <text evidence="6">The N-terminal region contains the highly conserved SGGXDS motif, predicted to be a P-loop motif involved in ATP binding.</text>
</comment>
<comment type="catalytic activity">
    <reaction evidence="5 6">
        <text>cytidine(34) in tRNA(Ile2) + L-lysine + ATP = lysidine(34) in tRNA(Ile2) + AMP + diphosphate + H(+)</text>
        <dbReference type="Rhea" id="RHEA:43744"/>
        <dbReference type="Rhea" id="RHEA-COMP:10625"/>
        <dbReference type="Rhea" id="RHEA-COMP:10670"/>
        <dbReference type="ChEBI" id="CHEBI:15378"/>
        <dbReference type="ChEBI" id="CHEBI:30616"/>
        <dbReference type="ChEBI" id="CHEBI:32551"/>
        <dbReference type="ChEBI" id="CHEBI:33019"/>
        <dbReference type="ChEBI" id="CHEBI:82748"/>
        <dbReference type="ChEBI" id="CHEBI:83665"/>
        <dbReference type="ChEBI" id="CHEBI:456215"/>
        <dbReference type="EC" id="6.3.4.19"/>
    </reaction>
</comment>
<proteinExistence type="inferred from homology"/>
<dbReference type="Pfam" id="PF01171">
    <property type="entry name" value="ATP_bind_3"/>
    <property type="match status" value="1"/>
</dbReference>
<name>A0ABW4S6B5_9RHOB</name>
<evidence type="ECO:0000256" key="1">
    <source>
        <dbReference type="ARBA" id="ARBA00022598"/>
    </source>
</evidence>
<keyword evidence="4 6" id="KW-0067">ATP-binding</keyword>
<gene>
    <name evidence="6 8" type="primary">tilS</name>
    <name evidence="8" type="ORF">ACFSGJ_12975</name>
</gene>
<evidence type="ECO:0000256" key="5">
    <source>
        <dbReference type="ARBA" id="ARBA00048539"/>
    </source>
</evidence>
<dbReference type="SUPFAM" id="SSF52402">
    <property type="entry name" value="Adenine nucleotide alpha hydrolases-like"/>
    <property type="match status" value="1"/>
</dbReference>
<accession>A0ABW4S6B5</accession>
<evidence type="ECO:0000256" key="4">
    <source>
        <dbReference type="ARBA" id="ARBA00022840"/>
    </source>
</evidence>
<comment type="function">
    <text evidence="6">Ligates lysine onto the cytidine present at position 34 of the AUA codon-specific tRNA(Ile) that contains the anticodon CAU, in an ATP-dependent manner. Cytidine is converted to lysidine, thus changing the amino acid specificity of the tRNA from methionine to isoleucine.</text>
</comment>
<keyword evidence="1 6" id="KW-0436">Ligase</keyword>
<protein>
    <recommendedName>
        <fullName evidence="6">tRNA(Ile)-lysidine synthase</fullName>
        <ecNumber evidence="6">6.3.4.19</ecNumber>
    </recommendedName>
    <alternativeName>
        <fullName evidence="6">tRNA(Ile)-2-lysyl-cytidine synthase</fullName>
    </alternativeName>
    <alternativeName>
        <fullName evidence="6">tRNA(Ile)-lysidine synthetase</fullName>
    </alternativeName>
</protein>
<dbReference type="CDD" id="cd01992">
    <property type="entry name" value="TilS_N"/>
    <property type="match status" value="1"/>
</dbReference>
<evidence type="ECO:0000313" key="8">
    <source>
        <dbReference type="EMBL" id="MFD1913125.1"/>
    </source>
</evidence>
<dbReference type="HAMAP" id="MF_01161">
    <property type="entry name" value="tRNA_Ile_lys_synt"/>
    <property type="match status" value="1"/>
</dbReference>
<evidence type="ECO:0000259" key="7">
    <source>
        <dbReference type="Pfam" id="PF01171"/>
    </source>
</evidence>
<keyword evidence="6" id="KW-0963">Cytoplasm</keyword>
<dbReference type="PANTHER" id="PTHR43033:SF1">
    <property type="entry name" value="TRNA(ILE)-LYSIDINE SYNTHASE-RELATED"/>
    <property type="match status" value="1"/>
</dbReference>
<dbReference type="Gene3D" id="3.40.50.620">
    <property type="entry name" value="HUPs"/>
    <property type="match status" value="1"/>
</dbReference>
<comment type="similarity">
    <text evidence="6">Belongs to the tRNA(Ile)-lysidine synthase family.</text>
</comment>